<reference evidence="9 10" key="1">
    <citation type="submission" date="2018-08" db="EMBL/GenBank/DDBJ databases">
        <title>Diversity &amp; Physiological Properties of Lignin-Decomposing Actinobacteria from Soil.</title>
        <authorList>
            <person name="Roh S.G."/>
            <person name="Kim S.B."/>
        </authorList>
    </citation>
    <scope>NUCLEOTIDE SEQUENCE [LARGE SCALE GENOMIC DNA]</scope>
    <source>
        <strain evidence="9 10">MMS17-GH009</strain>
    </source>
</reference>
<comment type="caution">
    <text evidence="9">The sequence shown here is derived from an EMBL/GenBank/DDBJ whole genome shotgun (WGS) entry which is preliminary data.</text>
</comment>
<evidence type="ECO:0000256" key="1">
    <source>
        <dbReference type="ARBA" id="ARBA00004651"/>
    </source>
</evidence>
<dbReference type="AlphaFoldDB" id="A0A372ZQ01"/>
<accession>A0A372ZQ01</accession>
<feature type="transmembrane region" description="Helical" evidence="7">
    <location>
        <begin position="97"/>
        <end position="119"/>
    </location>
</feature>
<feature type="transmembrane region" description="Helical" evidence="7">
    <location>
        <begin position="175"/>
        <end position="196"/>
    </location>
</feature>
<evidence type="ECO:0000256" key="4">
    <source>
        <dbReference type="ARBA" id="ARBA00022692"/>
    </source>
</evidence>
<dbReference type="EMBL" id="QVIG01000001">
    <property type="protein sequence ID" value="RGD57480.1"/>
    <property type="molecule type" value="Genomic_DNA"/>
</dbReference>
<keyword evidence="3" id="KW-1003">Cell membrane</keyword>
<keyword evidence="5 7" id="KW-1133">Transmembrane helix</keyword>
<proteinExistence type="inferred from homology"/>
<feature type="transmembrane region" description="Helical" evidence="7">
    <location>
        <begin position="235"/>
        <end position="261"/>
    </location>
</feature>
<keyword evidence="2 7" id="KW-0813">Transport</keyword>
<evidence type="ECO:0000259" key="8">
    <source>
        <dbReference type="PROSITE" id="PS50928"/>
    </source>
</evidence>
<organism evidence="9 10">
    <name type="scientific">Kitasatospora xanthocidica</name>
    <dbReference type="NCBI Taxonomy" id="83382"/>
    <lineage>
        <taxon>Bacteria</taxon>
        <taxon>Bacillati</taxon>
        <taxon>Actinomycetota</taxon>
        <taxon>Actinomycetes</taxon>
        <taxon>Kitasatosporales</taxon>
        <taxon>Streptomycetaceae</taxon>
        <taxon>Kitasatospora</taxon>
    </lineage>
</organism>
<evidence type="ECO:0000313" key="9">
    <source>
        <dbReference type="EMBL" id="RGD57480.1"/>
    </source>
</evidence>
<dbReference type="CDD" id="cd06261">
    <property type="entry name" value="TM_PBP2"/>
    <property type="match status" value="1"/>
</dbReference>
<feature type="transmembrane region" description="Helical" evidence="7">
    <location>
        <begin position="12"/>
        <end position="30"/>
    </location>
</feature>
<feature type="domain" description="ABC transmembrane type-1" evidence="8">
    <location>
        <begin position="95"/>
        <end position="300"/>
    </location>
</feature>
<dbReference type="RefSeq" id="WP_117486254.1">
    <property type="nucleotide sequence ID" value="NZ_QVIG01000001.1"/>
</dbReference>
<protein>
    <submittedName>
        <fullName evidence="9">ABC transporter permease</fullName>
    </submittedName>
</protein>
<comment type="similarity">
    <text evidence="7">Belongs to the binding-protein-dependent transport system permease family.</text>
</comment>
<gene>
    <name evidence="9" type="ORF">DR950_06435</name>
</gene>
<dbReference type="Pfam" id="PF00528">
    <property type="entry name" value="BPD_transp_1"/>
    <property type="match status" value="1"/>
</dbReference>
<dbReference type="SUPFAM" id="SSF161098">
    <property type="entry name" value="MetI-like"/>
    <property type="match status" value="1"/>
</dbReference>
<feature type="transmembrane region" description="Helical" evidence="7">
    <location>
        <begin position="131"/>
        <end position="155"/>
    </location>
</feature>
<evidence type="ECO:0000256" key="5">
    <source>
        <dbReference type="ARBA" id="ARBA00022989"/>
    </source>
</evidence>
<name>A0A372ZQ01_9ACTN</name>
<comment type="subcellular location">
    <subcellularLocation>
        <location evidence="1 7">Cell membrane</location>
        <topology evidence="1 7">Multi-pass membrane protein</topology>
    </subcellularLocation>
</comment>
<dbReference type="InterPro" id="IPR035906">
    <property type="entry name" value="MetI-like_sf"/>
</dbReference>
<dbReference type="InterPro" id="IPR045621">
    <property type="entry name" value="BPD_transp_1_N"/>
</dbReference>
<evidence type="ECO:0000256" key="7">
    <source>
        <dbReference type="RuleBase" id="RU363032"/>
    </source>
</evidence>
<evidence type="ECO:0000256" key="6">
    <source>
        <dbReference type="ARBA" id="ARBA00023136"/>
    </source>
</evidence>
<evidence type="ECO:0000256" key="2">
    <source>
        <dbReference type="ARBA" id="ARBA00022448"/>
    </source>
</evidence>
<dbReference type="GO" id="GO:0055085">
    <property type="term" value="P:transmembrane transport"/>
    <property type="evidence" value="ECO:0007669"/>
    <property type="project" value="InterPro"/>
</dbReference>
<sequence>MTAYLIRRLFQALVTVLMVTVISFGLMQLMPGGPVRAILGSHATPATIAHLTHQMGLDRPVYVQYWTWLDGLLHGDLGFDYIQQRPISDLLFNALGASAYIVGASLLIALLIAVPAGLLQATRRNGALDHAFTVFSFIAYGVPTFFIGFLIQQWFEDDLKWVSVHDQVATFGEALTHPGAVCLPVLTLTVTTVAGYSRYMRSGVLDQITQDYVRSAQAKGASRRRTLYGHVLRNALIPMVTLVGLSMPALVGGALIVEYVFNIQGIGLLTTRAALQSDYGITLAATLLTAVATVVGSLLADLGYAVLDPRVRLT</sequence>
<dbReference type="Pfam" id="PF19300">
    <property type="entry name" value="BPD_transp_1_N"/>
    <property type="match status" value="1"/>
</dbReference>
<dbReference type="InterPro" id="IPR000515">
    <property type="entry name" value="MetI-like"/>
</dbReference>
<dbReference type="PANTHER" id="PTHR43163">
    <property type="entry name" value="DIPEPTIDE TRANSPORT SYSTEM PERMEASE PROTEIN DPPB-RELATED"/>
    <property type="match status" value="1"/>
</dbReference>
<feature type="transmembrane region" description="Helical" evidence="7">
    <location>
        <begin position="281"/>
        <end position="307"/>
    </location>
</feature>
<dbReference type="PROSITE" id="PS50928">
    <property type="entry name" value="ABC_TM1"/>
    <property type="match status" value="1"/>
</dbReference>
<dbReference type="GO" id="GO:0005886">
    <property type="term" value="C:plasma membrane"/>
    <property type="evidence" value="ECO:0007669"/>
    <property type="project" value="UniProtKB-SubCell"/>
</dbReference>
<dbReference type="Gene3D" id="1.10.3720.10">
    <property type="entry name" value="MetI-like"/>
    <property type="match status" value="1"/>
</dbReference>
<dbReference type="Proteomes" id="UP000263377">
    <property type="component" value="Unassembled WGS sequence"/>
</dbReference>
<evidence type="ECO:0000256" key="3">
    <source>
        <dbReference type="ARBA" id="ARBA00022475"/>
    </source>
</evidence>
<keyword evidence="6 7" id="KW-0472">Membrane</keyword>
<dbReference type="PANTHER" id="PTHR43163:SF6">
    <property type="entry name" value="DIPEPTIDE TRANSPORT SYSTEM PERMEASE PROTEIN DPPB-RELATED"/>
    <property type="match status" value="1"/>
</dbReference>
<keyword evidence="10" id="KW-1185">Reference proteome</keyword>
<keyword evidence="4 7" id="KW-0812">Transmembrane</keyword>
<evidence type="ECO:0000313" key="10">
    <source>
        <dbReference type="Proteomes" id="UP000263377"/>
    </source>
</evidence>